<organism evidence="2 3">
    <name type="scientific">Sedimentitalea todarodis</name>
    <dbReference type="NCBI Taxonomy" id="1631240"/>
    <lineage>
        <taxon>Bacteria</taxon>
        <taxon>Pseudomonadati</taxon>
        <taxon>Pseudomonadota</taxon>
        <taxon>Alphaproteobacteria</taxon>
        <taxon>Rhodobacterales</taxon>
        <taxon>Paracoccaceae</taxon>
        <taxon>Sedimentitalea</taxon>
    </lineage>
</organism>
<dbReference type="InterPro" id="IPR032710">
    <property type="entry name" value="NTF2-like_dom_sf"/>
</dbReference>
<comment type="caution">
    <text evidence="2">The sequence shown here is derived from an EMBL/GenBank/DDBJ whole genome shotgun (WGS) entry which is preliminary data.</text>
</comment>
<protein>
    <submittedName>
        <fullName evidence="2">Nuclear transport factor 2 family protein</fullName>
    </submittedName>
</protein>
<proteinExistence type="predicted"/>
<dbReference type="RefSeq" id="WP_316778216.1">
    <property type="nucleotide sequence ID" value="NZ_JASMWN010000012.1"/>
</dbReference>
<dbReference type="Gene3D" id="3.10.450.50">
    <property type="match status" value="1"/>
</dbReference>
<evidence type="ECO:0000313" key="2">
    <source>
        <dbReference type="EMBL" id="MDU9005239.1"/>
    </source>
</evidence>
<feature type="domain" description="SnoaL-like" evidence="1">
    <location>
        <begin position="9"/>
        <end position="99"/>
    </location>
</feature>
<dbReference type="InterPro" id="IPR037401">
    <property type="entry name" value="SnoaL-like"/>
</dbReference>
<name>A0ABU3VGD7_9RHOB</name>
<keyword evidence="3" id="KW-1185">Reference proteome</keyword>
<dbReference type="Pfam" id="PF12680">
    <property type="entry name" value="SnoaL_2"/>
    <property type="match status" value="1"/>
</dbReference>
<gene>
    <name evidence="2" type="ORF">QO231_15445</name>
</gene>
<reference evidence="3" key="1">
    <citation type="submission" date="2023-05" db="EMBL/GenBank/DDBJ databases">
        <title>Sedimentitalea sp. nov. JM2-8.</title>
        <authorList>
            <person name="Huang J."/>
        </authorList>
    </citation>
    <scope>NUCLEOTIDE SEQUENCE [LARGE SCALE GENOMIC DNA]</scope>
    <source>
        <strain evidence="3">KHS03</strain>
    </source>
</reference>
<dbReference type="EMBL" id="JASMWN010000012">
    <property type="protein sequence ID" value="MDU9005239.1"/>
    <property type="molecule type" value="Genomic_DNA"/>
</dbReference>
<sequence>MPDIRALTEGYVAAFDSRDTDAVAGYFAPNFALTDPEVTNLTPKSAARDYVGGLFAANETLSFVAHRIVVEGSTSVIHFQLTLGTTVLDGVDLITWQGEQMSTMHAY</sequence>
<dbReference type="SUPFAM" id="SSF54427">
    <property type="entry name" value="NTF2-like"/>
    <property type="match status" value="1"/>
</dbReference>
<evidence type="ECO:0000259" key="1">
    <source>
        <dbReference type="Pfam" id="PF12680"/>
    </source>
</evidence>
<dbReference type="Proteomes" id="UP001255416">
    <property type="component" value="Unassembled WGS sequence"/>
</dbReference>
<accession>A0ABU3VGD7</accession>
<evidence type="ECO:0000313" key="3">
    <source>
        <dbReference type="Proteomes" id="UP001255416"/>
    </source>
</evidence>